<organism evidence="19 20">
    <name type="scientific">Paracidovorax wautersii</name>
    <dbReference type="NCBI Taxonomy" id="1177982"/>
    <lineage>
        <taxon>Bacteria</taxon>
        <taxon>Pseudomonadati</taxon>
        <taxon>Pseudomonadota</taxon>
        <taxon>Betaproteobacteria</taxon>
        <taxon>Burkholderiales</taxon>
        <taxon>Comamonadaceae</taxon>
        <taxon>Paracidovorax</taxon>
    </lineage>
</organism>
<dbReference type="InterPro" id="IPR012910">
    <property type="entry name" value="Plug_dom"/>
</dbReference>
<dbReference type="OrthoDB" id="127311at2"/>
<evidence type="ECO:0000256" key="9">
    <source>
        <dbReference type="ARBA" id="ARBA00023065"/>
    </source>
</evidence>
<dbReference type="GO" id="GO:0015344">
    <property type="term" value="F:siderophore uptake transmembrane transporter activity"/>
    <property type="evidence" value="ECO:0007669"/>
    <property type="project" value="TreeGrafter"/>
</dbReference>
<dbReference type="Gene3D" id="2.40.170.20">
    <property type="entry name" value="TonB-dependent receptor, beta-barrel domain"/>
    <property type="match status" value="1"/>
</dbReference>
<evidence type="ECO:0000256" key="2">
    <source>
        <dbReference type="ARBA" id="ARBA00009810"/>
    </source>
</evidence>
<dbReference type="Pfam" id="PF00593">
    <property type="entry name" value="TonB_dep_Rec_b-barrel"/>
    <property type="match status" value="1"/>
</dbReference>
<keyword evidence="13 14" id="KW-0998">Cell outer membrane</keyword>
<evidence type="ECO:0000256" key="15">
    <source>
        <dbReference type="RuleBase" id="RU003357"/>
    </source>
</evidence>
<evidence type="ECO:0000256" key="5">
    <source>
        <dbReference type="ARBA" id="ARBA00022496"/>
    </source>
</evidence>
<keyword evidence="8" id="KW-0408">Iron</keyword>
<evidence type="ECO:0000313" key="19">
    <source>
        <dbReference type="EMBL" id="SFE99731.1"/>
    </source>
</evidence>
<dbReference type="RefSeq" id="WP_092940112.1">
    <property type="nucleotide sequence ID" value="NZ_FONX01000009.1"/>
</dbReference>
<feature type="domain" description="TonB-dependent receptor plug" evidence="18">
    <location>
        <begin position="65"/>
        <end position="166"/>
    </location>
</feature>
<dbReference type="PANTHER" id="PTHR32552:SF68">
    <property type="entry name" value="FERRICHROME OUTER MEMBRANE TRANSPORTER_PHAGE RECEPTOR"/>
    <property type="match status" value="1"/>
</dbReference>
<dbReference type="InterPro" id="IPR037066">
    <property type="entry name" value="Plug_dom_sf"/>
</dbReference>
<feature type="chain" id="PRO_5011481310" evidence="16">
    <location>
        <begin position="32"/>
        <end position="737"/>
    </location>
</feature>
<dbReference type="AlphaFoldDB" id="A0A1I2F5A3"/>
<keyword evidence="3 14" id="KW-0813">Transport</keyword>
<keyword evidence="12" id="KW-0675">Receptor</keyword>
<reference evidence="20" key="1">
    <citation type="submission" date="2016-10" db="EMBL/GenBank/DDBJ databases">
        <authorList>
            <person name="Varghese N."/>
            <person name="Submissions S."/>
        </authorList>
    </citation>
    <scope>NUCLEOTIDE SEQUENCE [LARGE SCALE GENOMIC DNA]</scope>
    <source>
        <strain evidence="20">DSM 27981</strain>
    </source>
</reference>
<evidence type="ECO:0000256" key="6">
    <source>
        <dbReference type="ARBA" id="ARBA00022692"/>
    </source>
</evidence>
<dbReference type="Pfam" id="PF07715">
    <property type="entry name" value="Plug"/>
    <property type="match status" value="1"/>
</dbReference>
<evidence type="ECO:0000259" key="18">
    <source>
        <dbReference type="Pfam" id="PF07715"/>
    </source>
</evidence>
<dbReference type="GO" id="GO:0009279">
    <property type="term" value="C:cell outer membrane"/>
    <property type="evidence" value="ECO:0007669"/>
    <property type="project" value="UniProtKB-SubCell"/>
</dbReference>
<dbReference type="Proteomes" id="UP000199119">
    <property type="component" value="Unassembled WGS sequence"/>
</dbReference>
<dbReference type="InterPro" id="IPR039426">
    <property type="entry name" value="TonB-dep_rcpt-like"/>
</dbReference>
<evidence type="ECO:0000256" key="8">
    <source>
        <dbReference type="ARBA" id="ARBA00023004"/>
    </source>
</evidence>
<keyword evidence="6 14" id="KW-0812">Transmembrane</keyword>
<keyword evidence="20" id="KW-1185">Reference proteome</keyword>
<keyword evidence="9" id="KW-0406">Ion transport</keyword>
<dbReference type="CDD" id="cd01347">
    <property type="entry name" value="ligand_gated_channel"/>
    <property type="match status" value="1"/>
</dbReference>
<evidence type="ECO:0000313" key="20">
    <source>
        <dbReference type="Proteomes" id="UP000199119"/>
    </source>
</evidence>
<evidence type="ECO:0000256" key="11">
    <source>
        <dbReference type="ARBA" id="ARBA00023136"/>
    </source>
</evidence>
<dbReference type="PANTHER" id="PTHR32552">
    <property type="entry name" value="FERRICHROME IRON RECEPTOR-RELATED"/>
    <property type="match status" value="1"/>
</dbReference>
<dbReference type="Gene3D" id="2.170.130.10">
    <property type="entry name" value="TonB-dependent receptor, plug domain"/>
    <property type="match status" value="1"/>
</dbReference>
<dbReference type="InterPro" id="IPR000531">
    <property type="entry name" value="Beta-barrel_TonB"/>
</dbReference>
<dbReference type="InterPro" id="IPR036942">
    <property type="entry name" value="Beta-barrel_TonB_sf"/>
</dbReference>
<keyword evidence="10 15" id="KW-0798">TonB box</keyword>
<keyword evidence="4 14" id="KW-1134">Transmembrane beta strand</keyword>
<dbReference type="EMBL" id="FONX01000009">
    <property type="protein sequence ID" value="SFE99731.1"/>
    <property type="molecule type" value="Genomic_DNA"/>
</dbReference>
<keyword evidence="7 16" id="KW-0732">Signal</keyword>
<evidence type="ECO:0000256" key="10">
    <source>
        <dbReference type="ARBA" id="ARBA00023077"/>
    </source>
</evidence>
<feature type="domain" description="TonB-dependent receptor-like beta-barrel" evidence="17">
    <location>
        <begin position="284"/>
        <end position="704"/>
    </location>
</feature>
<gene>
    <name evidence="19" type="ORF">SAMN04489711_109104</name>
</gene>
<comment type="subcellular location">
    <subcellularLocation>
        <location evidence="1 14">Cell outer membrane</location>
        <topology evidence="1 14">Multi-pass membrane protein</topology>
    </subcellularLocation>
</comment>
<evidence type="ECO:0000256" key="12">
    <source>
        <dbReference type="ARBA" id="ARBA00023170"/>
    </source>
</evidence>
<evidence type="ECO:0000256" key="13">
    <source>
        <dbReference type="ARBA" id="ARBA00023237"/>
    </source>
</evidence>
<evidence type="ECO:0000256" key="16">
    <source>
        <dbReference type="SAM" id="SignalP"/>
    </source>
</evidence>
<feature type="signal peptide" evidence="16">
    <location>
        <begin position="1"/>
        <end position="31"/>
    </location>
</feature>
<evidence type="ECO:0000256" key="1">
    <source>
        <dbReference type="ARBA" id="ARBA00004571"/>
    </source>
</evidence>
<proteinExistence type="inferred from homology"/>
<sequence length="737" mass="79563">MSFSLSRSSFQRVPAWPLPLALALSAAFPLAAQTLPAVTVTAPAEGPVAPLDQPTSSASRLGLTVRETPASIDVVPAAVLAERGLRTVSEAAQAAVGVMAGDFPAEPSAFSMRGFANSQINTLYNGIKIGPPNMTSRVMDVANLERIEFLKGAASLMSGEGATGGAVNFVTKAPHRGPVRTEVNTAVGSFGERRVSFGSGGTTAWKDLDYRIDASASNGDGFVDDTWQRNRHISGGLDWRAAPGVKLFVAGEAKRDNGSSYWGTPLVSANAPGVQPHGGIVSGSYVSNYNGSNLGPVTIDGRTLRTNYNVLDNRNQARETWLRAGGEWQASDAVVLRSQFWRYTADRTWFNNEIEAFNANTGLVDRERFYVAQDQTSWGNKTEAQWDARLGGMDNRLVAAFEYSHTDLTRPGAANFPGDSVSLTDPQRGTYGLLTTQVQTSAIRNTALALEDRLRLSPTVALIGGLRHERIALDRSSANAAGVQRTGFPFDKTWNPTTGRLGLTWDAAPGTTFYGQYGTAADVAANNIFLLGATQPLDLTRTRNAEVGVKQAFWQQRGEWTLAFYDTERRNVYAGQGGQRLAQAGALKSRGAETSVALRPDAHWSLWGNLALNRARYENYTLADGTSFSGNRPPNAPRLIANAGVGYRFVAGVPMQVSASVRHVGERFHSDANTVRLNGYTVYDAALSVDVARDVQLTLRGRNLGNRTYAAWADPFYPDQILLGAPRSYELALRWTL</sequence>
<evidence type="ECO:0000256" key="3">
    <source>
        <dbReference type="ARBA" id="ARBA00022448"/>
    </source>
</evidence>
<protein>
    <submittedName>
        <fullName evidence="19">Iron complex outermembrane recepter protein</fullName>
    </submittedName>
</protein>
<dbReference type="PROSITE" id="PS52016">
    <property type="entry name" value="TONB_DEPENDENT_REC_3"/>
    <property type="match status" value="1"/>
</dbReference>
<evidence type="ECO:0000256" key="7">
    <source>
        <dbReference type="ARBA" id="ARBA00022729"/>
    </source>
</evidence>
<evidence type="ECO:0000259" key="17">
    <source>
        <dbReference type="Pfam" id="PF00593"/>
    </source>
</evidence>
<evidence type="ECO:0000256" key="14">
    <source>
        <dbReference type="PROSITE-ProRule" id="PRU01360"/>
    </source>
</evidence>
<keyword evidence="5" id="KW-0410">Iron transport</keyword>
<dbReference type="STRING" id="1177982.SAMN04489711_109104"/>
<dbReference type="SUPFAM" id="SSF56935">
    <property type="entry name" value="Porins"/>
    <property type="match status" value="1"/>
</dbReference>
<accession>A0A1I2F5A3</accession>
<name>A0A1I2F5A3_9BURK</name>
<comment type="similarity">
    <text evidence="2 14 15">Belongs to the TonB-dependent receptor family.</text>
</comment>
<keyword evidence="11 14" id="KW-0472">Membrane</keyword>
<evidence type="ECO:0000256" key="4">
    <source>
        <dbReference type="ARBA" id="ARBA00022452"/>
    </source>
</evidence>